<reference evidence="1" key="1">
    <citation type="submission" date="2018-06" db="EMBL/GenBank/DDBJ databases">
        <authorList>
            <person name="Zhirakovskaya E."/>
        </authorList>
    </citation>
    <scope>NUCLEOTIDE SEQUENCE</scope>
</reference>
<protein>
    <recommendedName>
        <fullName evidence="2">Mycothiol-dependent maleylpyruvate isomerase metal-binding domain-containing protein</fullName>
    </recommendedName>
</protein>
<evidence type="ECO:0000313" key="1">
    <source>
        <dbReference type="EMBL" id="VAW31927.1"/>
    </source>
</evidence>
<dbReference type="InterPro" id="IPR034660">
    <property type="entry name" value="DinB/YfiT-like"/>
</dbReference>
<accession>A0A3B0V251</accession>
<sequence length="146" mass="17022">MNDHKMETNINKLKIDLKFAHANFVQVANQLDPNKRCQAGVCGEWSPKDVVSHLVGWDKSLKAFIEDVENFDPPYDADDFNRLSVKSRKHLSWNAVMNELKTNFLDLEQAITTVTPRMKIYNRVMGWLSGRIEDYDLHKSQLEDWL</sequence>
<evidence type="ECO:0008006" key="2">
    <source>
        <dbReference type="Google" id="ProtNLM"/>
    </source>
</evidence>
<organism evidence="1">
    <name type="scientific">hydrothermal vent metagenome</name>
    <dbReference type="NCBI Taxonomy" id="652676"/>
    <lineage>
        <taxon>unclassified sequences</taxon>
        <taxon>metagenomes</taxon>
        <taxon>ecological metagenomes</taxon>
    </lineage>
</organism>
<name>A0A3B0V251_9ZZZZ</name>
<proteinExistence type="predicted"/>
<dbReference type="EMBL" id="UOEU01000303">
    <property type="protein sequence ID" value="VAW31927.1"/>
    <property type="molecule type" value="Genomic_DNA"/>
</dbReference>
<gene>
    <name evidence="1" type="ORF">MNBD_CHLOROFLEXI01-3654</name>
</gene>
<dbReference type="AlphaFoldDB" id="A0A3B0V251"/>
<dbReference type="SUPFAM" id="SSF109854">
    <property type="entry name" value="DinB/YfiT-like putative metalloenzymes"/>
    <property type="match status" value="1"/>
</dbReference>
<dbReference type="Gene3D" id="1.20.120.450">
    <property type="entry name" value="dinb family like domain"/>
    <property type="match status" value="1"/>
</dbReference>